<dbReference type="Pfam" id="PF02694">
    <property type="entry name" value="UPF0060"/>
    <property type="match status" value="1"/>
</dbReference>
<sequence>MTVARSVALFAVAARFEIGGAWLVWQGIREHKRVSGGFPVGIWR</sequence>
<protein>
    <submittedName>
        <fullName evidence="1">Drug/metabolite transporter superfamily protein YnfA</fullName>
    </submittedName>
</protein>
<gene>
    <name evidence="1" type="ORF">J2Z77_003540</name>
</gene>
<name>A0ABS4L6K7_STRAV</name>
<accession>A0ABS4L6K7</accession>
<evidence type="ECO:0000313" key="1">
    <source>
        <dbReference type="EMBL" id="MBP2037733.1"/>
    </source>
</evidence>
<organism evidence="1 2">
    <name type="scientific">Streptomyces avidinii</name>
    <dbReference type="NCBI Taxonomy" id="1895"/>
    <lineage>
        <taxon>Bacteria</taxon>
        <taxon>Bacillati</taxon>
        <taxon>Actinomycetota</taxon>
        <taxon>Actinomycetes</taxon>
        <taxon>Kitasatosporales</taxon>
        <taxon>Streptomycetaceae</taxon>
        <taxon>Streptomyces</taxon>
    </lineage>
</organism>
<reference evidence="1 2" key="1">
    <citation type="submission" date="2021-03" db="EMBL/GenBank/DDBJ databases">
        <title>Genomic Encyclopedia of Type Strains, Phase IV (KMG-IV): sequencing the most valuable type-strain genomes for metagenomic binning, comparative biology and taxonomic classification.</title>
        <authorList>
            <person name="Goeker M."/>
        </authorList>
    </citation>
    <scope>NUCLEOTIDE SEQUENCE [LARGE SCALE GENOMIC DNA]</scope>
    <source>
        <strain evidence="1 2">DSM 40526</strain>
    </source>
</reference>
<comment type="caution">
    <text evidence="1">The sequence shown here is derived from an EMBL/GenBank/DDBJ whole genome shotgun (WGS) entry which is preliminary data.</text>
</comment>
<dbReference type="Proteomes" id="UP001519310">
    <property type="component" value="Unassembled WGS sequence"/>
</dbReference>
<evidence type="ECO:0000313" key="2">
    <source>
        <dbReference type="Proteomes" id="UP001519310"/>
    </source>
</evidence>
<dbReference type="EMBL" id="JAGGLQ010000006">
    <property type="protein sequence ID" value="MBP2037733.1"/>
    <property type="molecule type" value="Genomic_DNA"/>
</dbReference>
<keyword evidence="2" id="KW-1185">Reference proteome</keyword>
<dbReference type="InterPro" id="IPR003844">
    <property type="entry name" value="UPF0060"/>
</dbReference>
<proteinExistence type="predicted"/>